<dbReference type="EMBL" id="CP061172">
    <property type="protein sequence ID" value="QNR64999.1"/>
    <property type="molecule type" value="Genomic_DNA"/>
</dbReference>
<accession>A0A7H0Y1P1</accession>
<feature type="signal peptide" evidence="1">
    <location>
        <begin position="1"/>
        <end position="27"/>
    </location>
</feature>
<organism evidence="2 3">
    <name type="scientific">Paenibacillus peoriae</name>
    <dbReference type="NCBI Taxonomy" id="59893"/>
    <lineage>
        <taxon>Bacteria</taxon>
        <taxon>Bacillati</taxon>
        <taxon>Bacillota</taxon>
        <taxon>Bacilli</taxon>
        <taxon>Bacillales</taxon>
        <taxon>Paenibacillaceae</taxon>
        <taxon>Paenibacillus</taxon>
    </lineage>
</organism>
<proteinExistence type="predicted"/>
<gene>
    <name evidence="2" type="ORF">IAQ67_13765</name>
</gene>
<evidence type="ECO:0000313" key="3">
    <source>
        <dbReference type="Proteomes" id="UP000516384"/>
    </source>
</evidence>
<feature type="chain" id="PRO_5028963391" evidence="1">
    <location>
        <begin position="28"/>
        <end position="203"/>
    </location>
</feature>
<sequence length="203" mass="23073">MKRIAKYFAAILSVILLFNIFGLTATSAEEITHQSEEVTEEYDRQLDKVYEEYKENQSGVQSEFDQNHITPFAAQPASIGHIIKFTIQQLFKRGSSVAVQTTTRNVITNLTKHAIEEAIKDGITTLMIDNLLEGKASGMRAVEKYVDIQTGARVVYDPNNKIIAILDNSANDVITIYSDNGKDTINYRVNVKKRWFKSMWNFK</sequence>
<evidence type="ECO:0000313" key="2">
    <source>
        <dbReference type="EMBL" id="QNR64999.1"/>
    </source>
</evidence>
<dbReference type="Proteomes" id="UP000516384">
    <property type="component" value="Chromosome"/>
</dbReference>
<dbReference type="RefSeq" id="WP_190296920.1">
    <property type="nucleotide sequence ID" value="NZ_CP061172.1"/>
</dbReference>
<keyword evidence="1" id="KW-0732">Signal</keyword>
<protein>
    <submittedName>
        <fullName evidence="2">Uncharacterized protein</fullName>
    </submittedName>
</protein>
<dbReference type="AlphaFoldDB" id="A0A7H0Y1P1"/>
<evidence type="ECO:0000256" key="1">
    <source>
        <dbReference type="SAM" id="SignalP"/>
    </source>
</evidence>
<name>A0A7H0Y1P1_9BACL</name>
<reference evidence="2 3" key="1">
    <citation type="submission" date="2020-09" db="EMBL/GenBank/DDBJ databases">
        <title>Characterization of Paenibacillus peoriae strain ZF390 with broad-spectrum antimicrobial activity as a potential biocontrol agent.</title>
        <authorList>
            <person name="Li L."/>
            <person name="Zhao Y."/>
            <person name="Li B."/>
            <person name="Xie X."/>
        </authorList>
    </citation>
    <scope>NUCLEOTIDE SEQUENCE [LARGE SCALE GENOMIC DNA]</scope>
    <source>
        <strain evidence="2 3">ZF390</strain>
    </source>
</reference>